<evidence type="ECO:0000313" key="1">
    <source>
        <dbReference type="EMBL" id="MBE6500961.1"/>
    </source>
</evidence>
<protein>
    <submittedName>
        <fullName evidence="1">Ig-like domain repeat protein</fullName>
    </submittedName>
</protein>
<reference evidence="1" key="1">
    <citation type="submission" date="2019-04" db="EMBL/GenBank/DDBJ databases">
        <title>Evolution of Biomass-Degrading Anaerobic Consortia Revealed by Metagenomics.</title>
        <authorList>
            <person name="Peng X."/>
        </authorList>
    </citation>
    <scope>NUCLEOTIDE SEQUENCE</scope>
    <source>
        <strain evidence="1">SIG18</strain>
    </source>
</reference>
<name>A0A8T3V3R8_9EURY</name>
<gene>
    <name evidence="1" type="ORF">E7Z79_00805</name>
</gene>
<organism evidence="1 2">
    <name type="scientific">Methanobrevibacter thaueri</name>
    <dbReference type="NCBI Taxonomy" id="190975"/>
    <lineage>
        <taxon>Archaea</taxon>
        <taxon>Methanobacteriati</taxon>
        <taxon>Methanobacteriota</taxon>
        <taxon>Methanomada group</taxon>
        <taxon>Methanobacteria</taxon>
        <taxon>Methanobacteriales</taxon>
        <taxon>Methanobacteriaceae</taxon>
        <taxon>Methanobrevibacter</taxon>
    </lineage>
</organism>
<comment type="caution">
    <text evidence="1">The sequence shown here is derived from an EMBL/GenBank/DDBJ whole genome shotgun (WGS) entry which is preliminary data.</text>
</comment>
<accession>A0A8T3V3R8</accession>
<dbReference type="Proteomes" id="UP000783037">
    <property type="component" value="Unassembled WGS sequence"/>
</dbReference>
<dbReference type="AlphaFoldDB" id="A0A8T3V3R8"/>
<proteinExistence type="predicted"/>
<dbReference type="EMBL" id="SUTK01000002">
    <property type="protein sequence ID" value="MBE6500961.1"/>
    <property type="molecule type" value="Genomic_DNA"/>
</dbReference>
<evidence type="ECO:0000313" key="2">
    <source>
        <dbReference type="Proteomes" id="UP000783037"/>
    </source>
</evidence>
<dbReference type="RefSeq" id="WP_303738084.1">
    <property type="nucleotide sequence ID" value="NZ_SUTK01000002.1"/>
</dbReference>
<sequence>MKMRKIMLITFLLLAALTIGAVSAEDNNTTSVDLQVADEGDDVIAFSGYDEYEHYIEVNEDDEEGIDLEYDEGDVATIYLPSSINKGSFRVYNVDEEIASSDIDLDDEEHWVPDEDDEDLLYGYLFVKDLASTNIKDGDTLSFKFFEYKNSQYVEFEEMTVSCKVRKTGSTMFLTEIDSLVGAEISANDIALNKTSENFTFVNVTERIGTFIITVETDDGEDYKVFKEDLATTERPYSEFDDEDGTHYYCFAFSLDDLNNYVAQNLPGADSFVDLIDKEVISSGDEMYFELLEDEADEDSEIASESWTMTIKNGKIYFDDEEYKVDVTCDDDLEIPMEGAWNETVILYYEVKKGTNGKIVICLNDNQNPAFEKTLSELEPDDEDEDYNYYDITIADLNITQAGEYVLHCYFYENEVLIYPYDDEEDPETLVLLPSQVITGDNATIIVTRFSIRVDEDKTVITINATDAQNDDEVIIYVDGNESPIRINLGNCTLEDDGIYTISSKQLNLGVGNHTLNITYKGTNAIANVTITTDLVIEIADETVYTSLNDAFVSISLVDGEITESSDITGLVNVTITDSDGNVIATIEKDINEIGYDEESLLIRTNDMSVGLNGTYNVSVRYYNGNKGLVQEEGSVTFKELSADDYGISINDVIADDKIIIFNELPFDNDILVAIDGNEPIRFDKSSLREGVDSQSKKIYFINQTQLGLTDGPHSISVSIENGMDLIPLANVNVTVDLKENIDPALTISIANIEVGNDAIVLITTNSTFTGNVLVQVAGKNLTVNVIEGKGNVSVTGLDVGTYTATATFAPNAFFLSSVKTATFNVTAKPVQPEKKDDTKPVVKKNTIKLTLKKVKVKRSAKKLVLKATLKINGKAAKGKKIIFKFKGKKYKAKTNKKGVAKVTIKKKVLKKLKRGKKVTYTAKYGKVTKKVTVKVKR</sequence>